<dbReference type="Proteomes" id="UP001595798">
    <property type="component" value="Unassembled WGS sequence"/>
</dbReference>
<evidence type="ECO:0000259" key="2">
    <source>
        <dbReference type="Pfam" id="PF01757"/>
    </source>
</evidence>
<feature type="transmembrane region" description="Helical" evidence="1">
    <location>
        <begin position="76"/>
        <end position="93"/>
    </location>
</feature>
<feature type="transmembrane region" description="Helical" evidence="1">
    <location>
        <begin position="249"/>
        <end position="268"/>
    </location>
</feature>
<dbReference type="RefSeq" id="WP_379886589.1">
    <property type="nucleotide sequence ID" value="NZ_JBHSDI010000011.1"/>
</dbReference>
<gene>
    <name evidence="3" type="ORF">ACFOZ5_08405</name>
</gene>
<accession>A0ABV8QHM2</accession>
<dbReference type="PANTHER" id="PTHR23028">
    <property type="entry name" value="ACETYLTRANSFERASE"/>
    <property type="match status" value="1"/>
</dbReference>
<feature type="transmembrane region" description="Helical" evidence="1">
    <location>
        <begin position="139"/>
        <end position="158"/>
    </location>
</feature>
<feature type="transmembrane region" description="Helical" evidence="1">
    <location>
        <begin position="280"/>
        <end position="298"/>
    </location>
</feature>
<evidence type="ECO:0000313" key="3">
    <source>
        <dbReference type="EMBL" id="MFC4259046.1"/>
    </source>
</evidence>
<dbReference type="InterPro" id="IPR002656">
    <property type="entry name" value="Acyl_transf_3_dom"/>
</dbReference>
<feature type="domain" description="Acyltransferase 3" evidence="2">
    <location>
        <begin position="4"/>
        <end position="337"/>
    </location>
</feature>
<dbReference type="PANTHER" id="PTHR23028:SF131">
    <property type="entry name" value="BLR2367 PROTEIN"/>
    <property type="match status" value="1"/>
</dbReference>
<feature type="transmembrane region" description="Helical" evidence="1">
    <location>
        <begin position="194"/>
        <end position="211"/>
    </location>
</feature>
<keyword evidence="1" id="KW-1133">Transmembrane helix</keyword>
<proteinExistence type="predicted"/>
<evidence type="ECO:0000313" key="4">
    <source>
        <dbReference type="Proteomes" id="UP001595798"/>
    </source>
</evidence>
<keyword evidence="1" id="KW-0812">Transmembrane</keyword>
<reference evidence="4" key="1">
    <citation type="journal article" date="2019" name="Int. J. Syst. Evol. Microbiol.">
        <title>The Global Catalogue of Microorganisms (GCM) 10K type strain sequencing project: providing services to taxonomists for standard genome sequencing and annotation.</title>
        <authorList>
            <consortium name="The Broad Institute Genomics Platform"/>
            <consortium name="The Broad Institute Genome Sequencing Center for Infectious Disease"/>
            <person name="Wu L."/>
            <person name="Ma J."/>
        </authorList>
    </citation>
    <scope>NUCLEOTIDE SEQUENCE [LARGE SCALE GENOMIC DNA]</scope>
    <source>
        <strain evidence="4">CECT 7297</strain>
    </source>
</reference>
<evidence type="ECO:0000256" key="1">
    <source>
        <dbReference type="SAM" id="Phobius"/>
    </source>
</evidence>
<organism evidence="3 4">
    <name type="scientific">Marinobacter lacisalsi</name>
    <dbReference type="NCBI Taxonomy" id="475979"/>
    <lineage>
        <taxon>Bacteria</taxon>
        <taxon>Pseudomonadati</taxon>
        <taxon>Pseudomonadota</taxon>
        <taxon>Gammaproteobacteria</taxon>
        <taxon>Pseudomonadales</taxon>
        <taxon>Marinobacteraceae</taxon>
        <taxon>Marinobacter</taxon>
    </lineage>
</organism>
<dbReference type="Pfam" id="PF01757">
    <property type="entry name" value="Acyl_transf_3"/>
    <property type="match status" value="1"/>
</dbReference>
<dbReference type="InterPro" id="IPR050879">
    <property type="entry name" value="Acyltransferase_3"/>
</dbReference>
<keyword evidence="1" id="KW-0472">Membrane</keyword>
<sequence>MFTRLESLRGLAAIMVVLYHSPFFIEQPSPALISNSYLFVDLFFVLSGFVMAYAYGDKIRGGMGFGQYLALRLGRLYPLHFFTLMLWVPYILIKQYLYESGFGGTSQLDENNLFTFISNLFLVHGLGINDTLSWNQPSWSISTEFFAYIVFFATAITLDRGQKLWVPLGLSVVLYGIIFLAIQPDQLKITYDHGFIRCLAAFYLGVFVYRLRAVGTLDRLPSGRLSVVEVFAMAAIIVTVSASDSGYPVIIMAILSFALAVFVFATRGGGMISRVLDAELVRKIGVWSFSIYMTHRLIQFGVSNVFEFVLDIDPSSPIGWPSLPLNLAMLIVIIGFSRYTYEWVEKPGRDWVKNRVQGRSLQRTTT</sequence>
<name>A0ABV8QHM2_9GAMM</name>
<comment type="caution">
    <text evidence="3">The sequence shown here is derived from an EMBL/GenBank/DDBJ whole genome shotgun (WGS) entry which is preliminary data.</text>
</comment>
<feature type="transmembrane region" description="Helical" evidence="1">
    <location>
        <begin position="318"/>
        <end position="339"/>
    </location>
</feature>
<feature type="transmembrane region" description="Helical" evidence="1">
    <location>
        <begin position="37"/>
        <end position="55"/>
    </location>
</feature>
<dbReference type="EMBL" id="JBHSDI010000011">
    <property type="protein sequence ID" value="MFC4259046.1"/>
    <property type="molecule type" value="Genomic_DNA"/>
</dbReference>
<keyword evidence="3" id="KW-0808">Transferase</keyword>
<keyword evidence="3" id="KW-0012">Acyltransferase</keyword>
<dbReference type="GO" id="GO:0016746">
    <property type="term" value="F:acyltransferase activity"/>
    <property type="evidence" value="ECO:0007669"/>
    <property type="project" value="UniProtKB-KW"/>
</dbReference>
<dbReference type="EC" id="2.3.-.-" evidence="3"/>
<feature type="transmembrane region" description="Helical" evidence="1">
    <location>
        <begin position="165"/>
        <end position="182"/>
    </location>
</feature>
<protein>
    <submittedName>
        <fullName evidence="3">Acyltransferase family protein</fullName>
        <ecNumber evidence="3">2.3.-.-</ecNumber>
    </submittedName>
</protein>
<feature type="transmembrane region" description="Helical" evidence="1">
    <location>
        <begin position="7"/>
        <end position="25"/>
    </location>
</feature>
<feature type="transmembrane region" description="Helical" evidence="1">
    <location>
        <begin position="223"/>
        <end position="243"/>
    </location>
</feature>
<keyword evidence="4" id="KW-1185">Reference proteome</keyword>